<keyword evidence="4" id="KW-0862">Zinc</keyword>
<dbReference type="OMA" id="MERRYAH"/>
<dbReference type="PROSITE" id="PS50157">
    <property type="entry name" value="ZINC_FINGER_C2H2_2"/>
    <property type="match status" value="3"/>
</dbReference>
<evidence type="ECO:0000256" key="3">
    <source>
        <dbReference type="ARBA" id="ARBA00022771"/>
    </source>
</evidence>
<dbReference type="GO" id="GO:0000981">
    <property type="term" value="F:DNA-binding transcription factor activity, RNA polymerase II-specific"/>
    <property type="evidence" value="ECO:0007669"/>
    <property type="project" value="TreeGrafter"/>
</dbReference>
<name>A0A7I5E8R4_HAECO</name>
<dbReference type="OrthoDB" id="10004641at2759"/>
<keyword evidence="7" id="KW-1185">Reference proteome</keyword>
<dbReference type="AlphaFoldDB" id="A0A7I5E8R4"/>
<dbReference type="GO" id="GO:0045944">
    <property type="term" value="P:positive regulation of transcription by RNA polymerase II"/>
    <property type="evidence" value="ECO:0007669"/>
    <property type="project" value="UniProtKB-ARBA"/>
</dbReference>
<keyword evidence="2" id="KW-0677">Repeat</keyword>
<proteinExistence type="predicted"/>
<dbReference type="SUPFAM" id="SSF57667">
    <property type="entry name" value="beta-beta-alpha zinc fingers"/>
    <property type="match status" value="2"/>
</dbReference>
<sequence length="262" mass="30541">MEESDNLLMLADMAKLDYEERPLNWGFNNQESEPATSHVDAYDHCYLPSNDFDRFVNSTHDYYYRVGQWDLDEQEHSYAFQVPSGSANEGYEWIGYEDAAVASSSTPGVHGVVLNTHNCQWGTCSLGFENLEDLQKHAEAHLISTSRQCLWRGCSKMERRYAHRYLLSRHLRSHTGCTPFACDQCSSQFATRERLRLHTRAVHMPEVKYMCEVCDRLFKTTSERRHHMTRMHMKERLVCRHCGGLYSGRSVLSRHMKVCKEK</sequence>
<dbReference type="PANTHER" id="PTHR19818">
    <property type="entry name" value="ZINC FINGER PROTEIN ZIC AND GLI"/>
    <property type="match status" value="1"/>
</dbReference>
<dbReference type="PANTHER" id="PTHR19818:SF139">
    <property type="entry name" value="PAIR-RULE PROTEIN ODD-PAIRED"/>
    <property type="match status" value="1"/>
</dbReference>
<evidence type="ECO:0000259" key="6">
    <source>
        <dbReference type="PROSITE" id="PS50157"/>
    </source>
</evidence>
<dbReference type="SMART" id="SM00355">
    <property type="entry name" value="ZnF_C2H2"/>
    <property type="match status" value="5"/>
</dbReference>
<evidence type="ECO:0000313" key="7">
    <source>
        <dbReference type="Proteomes" id="UP000025227"/>
    </source>
</evidence>
<accession>A0A7I5E8R4</accession>
<dbReference type="InterPro" id="IPR050329">
    <property type="entry name" value="GLI_C2H2-zinc-finger"/>
</dbReference>
<organism evidence="7 8">
    <name type="scientific">Haemonchus contortus</name>
    <name type="common">Barber pole worm</name>
    <dbReference type="NCBI Taxonomy" id="6289"/>
    <lineage>
        <taxon>Eukaryota</taxon>
        <taxon>Metazoa</taxon>
        <taxon>Ecdysozoa</taxon>
        <taxon>Nematoda</taxon>
        <taxon>Chromadorea</taxon>
        <taxon>Rhabditida</taxon>
        <taxon>Rhabditina</taxon>
        <taxon>Rhabditomorpha</taxon>
        <taxon>Strongyloidea</taxon>
        <taxon>Trichostrongylidae</taxon>
        <taxon>Haemonchus</taxon>
    </lineage>
</organism>
<dbReference type="InterPro" id="IPR013087">
    <property type="entry name" value="Znf_C2H2_type"/>
</dbReference>
<dbReference type="GO" id="GO:0000978">
    <property type="term" value="F:RNA polymerase II cis-regulatory region sequence-specific DNA binding"/>
    <property type="evidence" value="ECO:0007669"/>
    <property type="project" value="TreeGrafter"/>
</dbReference>
<protein>
    <submittedName>
        <fullName evidence="8">Zinc finger, C2H2 type</fullName>
    </submittedName>
</protein>
<evidence type="ECO:0000256" key="4">
    <source>
        <dbReference type="ARBA" id="ARBA00022833"/>
    </source>
</evidence>
<dbReference type="Gene3D" id="3.30.160.60">
    <property type="entry name" value="Classic Zinc Finger"/>
    <property type="match status" value="3"/>
</dbReference>
<dbReference type="GO" id="GO:0008270">
    <property type="term" value="F:zinc ion binding"/>
    <property type="evidence" value="ECO:0007669"/>
    <property type="project" value="UniProtKB-KW"/>
</dbReference>
<evidence type="ECO:0000313" key="8">
    <source>
        <dbReference type="WBParaSite" id="HCON_00072500-00001"/>
    </source>
</evidence>
<dbReference type="GO" id="GO:0005634">
    <property type="term" value="C:nucleus"/>
    <property type="evidence" value="ECO:0007669"/>
    <property type="project" value="UniProtKB-ARBA"/>
</dbReference>
<dbReference type="Proteomes" id="UP000025227">
    <property type="component" value="Unplaced"/>
</dbReference>
<keyword evidence="3 5" id="KW-0863">Zinc-finger</keyword>
<feature type="domain" description="C2H2-type" evidence="6">
    <location>
        <begin position="209"/>
        <end position="237"/>
    </location>
</feature>
<dbReference type="InterPro" id="IPR036236">
    <property type="entry name" value="Znf_C2H2_sf"/>
</dbReference>
<reference evidence="8" key="1">
    <citation type="submission" date="2020-12" db="UniProtKB">
        <authorList>
            <consortium name="WormBaseParasite"/>
        </authorList>
    </citation>
    <scope>IDENTIFICATION</scope>
    <source>
        <strain evidence="8">MHco3</strain>
    </source>
</reference>
<dbReference type="PROSITE" id="PS00028">
    <property type="entry name" value="ZINC_FINGER_C2H2_1"/>
    <property type="match status" value="3"/>
</dbReference>
<evidence type="ECO:0000256" key="5">
    <source>
        <dbReference type="PROSITE-ProRule" id="PRU00042"/>
    </source>
</evidence>
<evidence type="ECO:0000256" key="1">
    <source>
        <dbReference type="ARBA" id="ARBA00022723"/>
    </source>
</evidence>
<keyword evidence="1" id="KW-0479">Metal-binding</keyword>
<feature type="domain" description="C2H2-type" evidence="6">
    <location>
        <begin position="152"/>
        <end position="179"/>
    </location>
</feature>
<feature type="domain" description="C2H2-type" evidence="6">
    <location>
        <begin position="180"/>
        <end position="208"/>
    </location>
</feature>
<evidence type="ECO:0000256" key="2">
    <source>
        <dbReference type="ARBA" id="ARBA00022737"/>
    </source>
</evidence>
<dbReference type="WBParaSite" id="HCON_00072500-00001">
    <property type="protein sequence ID" value="HCON_00072500-00001"/>
    <property type="gene ID" value="HCON_00072500"/>
</dbReference>